<evidence type="ECO:0000256" key="15">
    <source>
        <dbReference type="ARBA" id="ARBA00048679"/>
    </source>
</evidence>
<evidence type="ECO:0000256" key="6">
    <source>
        <dbReference type="ARBA" id="ARBA00022729"/>
    </source>
</evidence>
<dbReference type="FunFam" id="1.10.510.10:FF:001023">
    <property type="entry name" value="Os07g0541700 protein"/>
    <property type="match status" value="1"/>
</dbReference>
<dbReference type="SUPFAM" id="SSF56112">
    <property type="entry name" value="Protein kinase-like (PK-like)"/>
    <property type="match status" value="1"/>
</dbReference>
<dbReference type="CDD" id="cd00053">
    <property type="entry name" value="EGF"/>
    <property type="match status" value="1"/>
</dbReference>
<dbReference type="Gene3D" id="2.90.10.10">
    <property type="entry name" value="Bulb-type lectin domain"/>
    <property type="match status" value="1"/>
</dbReference>
<keyword evidence="9 16" id="KW-0067">ATP-binding</keyword>
<evidence type="ECO:0000256" key="7">
    <source>
        <dbReference type="ARBA" id="ARBA00022741"/>
    </source>
</evidence>
<evidence type="ECO:0000256" key="3">
    <source>
        <dbReference type="ARBA" id="ARBA00022527"/>
    </source>
</evidence>
<feature type="transmembrane region" description="Helical" evidence="17">
    <location>
        <begin position="434"/>
        <end position="455"/>
    </location>
</feature>
<dbReference type="PANTHER" id="PTHR27002:SF1075">
    <property type="entry name" value="RECEPTOR-LIKE SERINE_THREONINE-PROTEIN KINASE"/>
    <property type="match status" value="1"/>
</dbReference>
<dbReference type="Pfam" id="PF00954">
    <property type="entry name" value="S_locus_glycop"/>
    <property type="match status" value="1"/>
</dbReference>
<dbReference type="GO" id="GO:0004674">
    <property type="term" value="F:protein serine/threonine kinase activity"/>
    <property type="evidence" value="ECO:0007669"/>
    <property type="project" value="UniProtKB-KW"/>
</dbReference>
<evidence type="ECO:0000256" key="12">
    <source>
        <dbReference type="ARBA" id="ARBA00023157"/>
    </source>
</evidence>
<keyword evidence="13" id="KW-0325">Glycoprotein</keyword>
<comment type="subcellular location">
    <subcellularLocation>
        <location evidence="1">Cell membrane</location>
        <topology evidence="1">Single-pass type I membrane protein</topology>
    </subcellularLocation>
</comment>
<dbReference type="FunFam" id="1.10.510.10:FF:001270">
    <property type="entry name" value="Uncharacterized protein"/>
    <property type="match status" value="1"/>
</dbReference>
<accession>A0A438EUR3</accession>
<dbReference type="InterPro" id="IPR000719">
    <property type="entry name" value="Prot_kinase_dom"/>
</dbReference>
<dbReference type="PROSITE" id="PS50011">
    <property type="entry name" value="PROTEIN_KINASE_DOM"/>
    <property type="match status" value="1"/>
</dbReference>
<keyword evidence="3 16" id="KW-0723">Serine/threonine-protein kinase</keyword>
<comment type="catalytic activity">
    <reaction evidence="14 16">
        <text>L-threonyl-[protein] + ATP = O-phospho-L-threonyl-[protein] + ADP + H(+)</text>
        <dbReference type="Rhea" id="RHEA:46608"/>
        <dbReference type="Rhea" id="RHEA-COMP:11060"/>
        <dbReference type="Rhea" id="RHEA-COMP:11605"/>
        <dbReference type="ChEBI" id="CHEBI:15378"/>
        <dbReference type="ChEBI" id="CHEBI:30013"/>
        <dbReference type="ChEBI" id="CHEBI:30616"/>
        <dbReference type="ChEBI" id="CHEBI:61977"/>
        <dbReference type="ChEBI" id="CHEBI:456216"/>
        <dbReference type="EC" id="2.7.11.1"/>
    </reaction>
</comment>
<dbReference type="Pfam" id="PF01453">
    <property type="entry name" value="B_lectin"/>
    <property type="match status" value="1"/>
</dbReference>
<dbReference type="GO" id="GO:0048544">
    <property type="term" value="P:recognition of pollen"/>
    <property type="evidence" value="ECO:0007669"/>
    <property type="project" value="InterPro"/>
</dbReference>
<evidence type="ECO:0000256" key="10">
    <source>
        <dbReference type="ARBA" id="ARBA00022989"/>
    </source>
</evidence>
<dbReference type="InterPro" id="IPR021820">
    <property type="entry name" value="S-locus_recpt_kinase_C"/>
</dbReference>
<keyword evidence="21" id="KW-0430">Lectin</keyword>
<evidence type="ECO:0000256" key="11">
    <source>
        <dbReference type="ARBA" id="ARBA00023136"/>
    </source>
</evidence>
<dbReference type="InterPro" id="IPR036426">
    <property type="entry name" value="Bulb-type_lectin_dom_sf"/>
</dbReference>
<keyword evidence="11 17" id="KW-0472">Membrane</keyword>
<comment type="catalytic activity">
    <reaction evidence="15 16">
        <text>L-seryl-[protein] + ATP = O-phospho-L-seryl-[protein] + ADP + H(+)</text>
        <dbReference type="Rhea" id="RHEA:17989"/>
        <dbReference type="Rhea" id="RHEA-COMP:9863"/>
        <dbReference type="Rhea" id="RHEA-COMP:11604"/>
        <dbReference type="ChEBI" id="CHEBI:15378"/>
        <dbReference type="ChEBI" id="CHEBI:29999"/>
        <dbReference type="ChEBI" id="CHEBI:30616"/>
        <dbReference type="ChEBI" id="CHEBI:83421"/>
        <dbReference type="ChEBI" id="CHEBI:456216"/>
        <dbReference type="EC" id="2.7.11.1"/>
    </reaction>
</comment>
<keyword evidence="12" id="KW-1015">Disulfide bond</keyword>
<proteinExistence type="inferred from homology"/>
<keyword evidence="2" id="KW-1003">Cell membrane</keyword>
<keyword evidence="21" id="KW-0675">Receptor</keyword>
<dbReference type="InterPro" id="IPR000858">
    <property type="entry name" value="S_locus_glycoprot_dom"/>
</dbReference>
<dbReference type="FunFam" id="2.90.10.10:FF:000005">
    <property type="entry name" value="G-type lectin S-receptor-like serine/threonine-protein kinase"/>
    <property type="match status" value="1"/>
</dbReference>
<keyword evidence="7 16" id="KW-0547">Nucleotide-binding</keyword>
<dbReference type="SMART" id="SM00473">
    <property type="entry name" value="PAN_AP"/>
    <property type="match status" value="1"/>
</dbReference>
<evidence type="ECO:0000313" key="21">
    <source>
        <dbReference type="EMBL" id="RVW51441.1"/>
    </source>
</evidence>
<reference evidence="21 22" key="1">
    <citation type="journal article" date="2018" name="PLoS Genet.">
        <title>Population sequencing reveals clonal diversity and ancestral inbreeding in the grapevine cultivar Chardonnay.</title>
        <authorList>
            <person name="Roach M.J."/>
            <person name="Johnson D.L."/>
            <person name="Bohlmann J."/>
            <person name="van Vuuren H.J."/>
            <person name="Jones S.J."/>
            <person name="Pretorius I.S."/>
            <person name="Schmidt S.A."/>
            <person name="Borneman A.R."/>
        </authorList>
    </citation>
    <scope>NUCLEOTIDE SEQUENCE [LARGE SCALE GENOMIC DNA]</scope>
    <source>
        <strain evidence="22">cv. Chardonnay</strain>
        <tissue evidence="21">Leaf</tissue>
    </source>
</reference>
<dbReference type="SMART" id="SM00108">
    <property type="entry name" value="B_lectin"/>
    <property type="match status" value="1"/>
</dbReference>
<dbReference type="PROSITE" id="PS50927">
    <property type="entry name" value="BULB_LECTIN"/>
    <property type="match status" value="1"/>
</dbReference>
<dbReference type="Pfam" id="PF00069">
    <property type="entry name" value="Pkinase"/>
    <property type="match status" value="1"/>
</dbReference>
<keyword evidence="4 16" id="KW-0808">Transferase</keyword>
<evidence type="ECO:0000256" key="8">
    <source>
        <dbReference type="ARBA" id="ARBA00022777"/>
    </source>
</evidence>
<keyword evidence="5 17" id="KW-0812">Transmembrane</keyword>
<dbReference type="PIRSF" id="PIRSF000641">
    <property type="entry name" value="SRK"/>
    <property type="match status" value="1"/>
</dbReference>
<dbReference type="AlphaFoldDB" id="A0A438EUR3"/>
<evidence type="ECO:0000259" key="20">
    <source>
        <dbReference type="PROSITE" id="PS50948"/>
    </source>
</evidence>
<dbReference type="Proteomes" id="UP000288805">
    <property type="component" value="Unassembled WGS sequence"/>
</dbReference>
<evidence type="ECO:0000256" key="2">
    <source>
        <dbReference type="ARBA" id="ARBA00022475"/>
    </source>
</evidence>
<dbReference type="PROSITE" id="PS50948">
    <property type="entry name" value="PAN"/>
    <property type="match status" value="1"/>
</dbReference>
<dbReference type="InterPro" id="IPR001480">
    <property type="entry name" value="Bulb-type_lectin_dom"/>
</dbReference>
<dbReference type="InterPro" id="IPR024171">
    <property type="entry name" value="SRK-like_kinase"/>
</dbReference>
<evidence type="ECO:0000256" key="13">
    <source>
        <dbReference type="ARBA" id="ARBA00023180"/>
    </source>
</evidence>
<dbReference type="PANTHER" id="PTHR27002">
    <property type="entry name" value="RECEPTOR-LIKE SERINE/THREONINE-PROTEIN KINASE SD1-8"/>
    <property type="match status" value="1"/>
</dbReference>
<protein>
    <recommendedName>
        <fullName evidence="16">Receptor-like serine/threonine-protein kinase</fullName>
        <ecNumber evidence="16">2.7.11.1</ecNumber>
    </recommendedName>
</protein>
<dbReference type="GO" id="GO:0106310">
    <property type="term" value="F:protein serine kinase activity"/>
    <property type="evidence" value="ECO:0007669"/>
    <property type="project" value="RHEA"/>
</dbReference>
<dbReference type="Pfam" id="PF08276">
    <property type="entry name" value="PAN_2"/>
    <property type="match status" value="1"/>
</dbReference>
<dbReference type="CDD" id="cd00028">
    <property type="entry name" value="B_lectin"/>
    <property type="match status" value="1"/>
</dbReference>
<dbReference type="PROSITE" id="PS00108">
    <property type="entry name" value="PROTEIN_KINASE_ST"/>
    <property type="match status" value="1"/>
</dbReference>
<keyword evidence="10 17" id="KW-1133">Transmembrane helix</keyword>
<dbReference type="Pfam" id="PF11883">
    <property type="entry name" value="DUF3403"/>
    <property type="match status" value="1"/>
</dbReference>
<dbReference type="GO" id="GO:0005886">
    <property type="term" value="C:plasma membrane"/>
    <property type="evidence" value="ECO:0007669"/>
    <property type="project" value="UniProtKB-SubCell"/>
</dbReference>
<comment type="caution">
    <text evidence="21">The sequence shown here is derived from an EMBL/GenBank/DDBJ whole genome shotgun (WGS) entry which is preliminary data.</text>
</comment>
<evidence type="ECO:0000256" key="14">
    <source>
        <dbReference type="ARBA" id="ARBA00047899"/>
    </source>
</evidence>
<dbReference type="InterPro" id="IPR003609">
    <property type="entry name" value="Pan_app"/>
</dbReference>
<gene>
    <name evidence="21" type="primary">RKS1_22</name>
    <name evidence="21" type="ORF">CK203_084014</name>
</gene>
<dbReference type="EC" id="2.7.11.1" evidence="16"/>
<keyword evidence="8 16" id="KW-0418">Kinase</keyword>
<dbReference type="InterPro" id="IPR011009">
    <property type="entry name" value="Kinase-like_dom_sf"/>
</dbReference>
<dbReference type="SMART" id="SM00220">
    <property type="entry name" value="S_TKc"/>
    <property type="match status" value="1"/>
</dbReference>
<feature type="domain" description="Apple" evidence="20">
    <location>
        <begin position="337"/>
        <end position="421"/>
    </location>
</feature>
<organism evidence="21 22">
    <name type="scientific">Vitis vinifera</name>
    <name type="common">Grape</name>
    <dbReference type="NCBI Taxonomy" id="29760"/>
    <lineage>
        <taxon>Eukaryota</taxon>
        <taxon>Viridiplantae</taxon>
        <taxon>Streptophyta</taxon>
        <taxon>Embryophyta</taxon>
        <taxon>Tracheophyta</taxon>
        <taxon>Spermatophyta</taxon>
        <taxon>Magnoliopsida</taxon>
        <taxon>eudicotyledons</taxon>
        <taxon>Gunneridae</taxon>
        <taxon>Pentapetalae</taxon>
        <taxon>rosids</taxon>
        <taxon>Vitales</taxon>
        <taxon>Vitaceae</taxon>
        <taxon>Viteae</taxon>
        <taxon>Vitis</taxon>
    </lineage>
</organism>
<sequence>MLKITSNGPRYSSVPTSQYPIIFLKDILERRSVERDFDRVAGPQICYCLFRMAISFHLEFADAFTDTISQGQSITTSQTIISAGGEFELGFFSPGNSTKYYVGIWYKKVSEPTIVWVANRDYSFTDPSVVLTVRTDGNLEDWEGKISYRLTSISSNSKTSATLLDSGNLVLRNNNSRILWQSFDYPSHTFLPGMKLGYDKRAGKTWSLVSWKSTEDPSPGVFSMKYDPKGSGQIFILQGSTMYWASGTWDRDGQAFSLIRQIKQMSWLEASHQWHMFWFQPKTQCEVYAYCGPFGICHDHAVDRFCECLPGFEPGFPNNWNLNDTSGGCVRKADLQCGNSTHDNGERDQFHRVSNVRLPDYPLTLPTSGAMQCESDCLNNCSCSAYSYYMEKCTVWGGDLLNLQQLSDDNSNGQDFYLKLAASELSGKVSSSKWKVWLIVTLAISVTSAFVIWGIRRRLRRKGENLLLFDLSNSSVDTNYELSETSKLWSGEKKEVDLPMFSFASVSAATNNFSIENKLGEGGFGPVYKGESQKGYEVAVKRLSKRSGQGWEELKNEVMLIAKLQHKNLVKLFGYCIEKDEKILIYEYMPNKSLDFFLFGTSLSTSVLQLRIIHRDLKASNILLDKDMNPQISDFGMARIFGGNESKATNHIVGTYGYMSPEYALEGLFSTKSDVFSFGVLLLEILSGKKNTGFYQTDSLNLLGYAAAWDLWKDSRGQELMDPGLEETLPTHILLRYINIGLLCVQESADDRPTMSDVVSMLGNESVRLPSPKQPAFSNLRSGVEPHISQNKPEICSLNGVTLSVMEAR</sequence>
<evidence type="ECO:0000256" key="16">
    <source>
        <dbReference type="PIRNR" id="PIRNR000641"/>
    </source>
</evidence>
<dbReference type="EMBL" id="QGNW01001180">
    <property type="protein sequence ID" value="RVW51441.1"/>
    <property type="molecule type" value="Genomic_DNA"/>
</dbReference>
<comment type="similarity">
    <text evidence="16">Belongs to the protein kinase superfamily. Ser/Thr protein kinase family.</text>
</comment>
<evidence type="ECO:0000256" key="17">
    <source>
        <dbReference type="SAM" id="Phobius"/>
    </source>
</evidence>
<feature type="domain" description="Protein kinase" evidence="18">
    <location>
        <begin position="513"/>
        <end position="777"/>
    </location>
</feature>
<dbReference type="Gene3D" id="3.30.200.20">
    <property type="entry name" value="Phosphorylase Kinase, domain 1"/>
    <property type="match status" value="1"/>
</dbReference>
<dbReference type="GO" id="GO:0005524">
    <property type="term" value="F:ATP binding"/>
    <property type="evidence" value="ECO:0007669"/>
    <property type="project" value="UniProtKB-KW"/>
</dbReference>
<evidence type="ECO:0000259" key="18">
    <source>
        <dbReference type="PROSITE" id="PS50011"/>
    </source>
</evidence>
<dbReference type="GO" id="GO:0030246">
    <property type="term" value="F:carbohydrate binding"/>
    <property type="evidence" value="ECO:0007669"/>
    <property type="project" value="UniProtKB-KW"/>
</dbReference>
<evidence type="ECO:0000256" key="5">
    <source>
        <dbReference type="ARBA" id="ARBA00022692"/>
    </source>
</evidence>
<evidence type="ECO:0000313" key="22">
    <source>
        <dbReference type="Proteomes" id="UP000288805"/>
    </source>
</evidence>
<dbReference type="InterPro" id="IPR008271">
    <property type="entry name" value="Ser/Thr_kinase_AS"/>
</dbReference>
<feature type="domain" description="Bulb-type lectin" evidence="19">
    <location>
        <begin position="65"/>
        <end position="184"/>
    </location>
</feature>
<keyword evidence="6" id="KW-0732">Signal</keyword>
<dbReference type="FunFam" id="3.30.200.20:FF:000951">
    <property type="entry name" value="Uncharacterized protein"/>
    <property type="match status" value="1"/>
</dbReference>
<name>A0A438EUR3_VITVI</name>
<evidence type="ECO:0000256" key="9">
    <source>
        <dbReference type="ARBA" id="ARBA00022840"/>
    </source>
</evidence>
<evidence type="ECO:0000256" key="4">
    <source>
        <dbReference type="ARBA" id="ARBA00022679"/>
    </source>
</evidence>
<evidence type="ECO:0000259" key="19">
    <source>
        <dbReference type="PROSITE" id="PS50927"/>
    </source>
</evidence>
<dbReference type="SUPFAM" id="SSF51110">
    <property type="entry name" value="alpha-D-mannose-specific plant lectins"/>
    <property type="match status" value="1"/>
</dbReference>
<evidence type="ECO:0000256" key="1">
    <source>
        <dbReference type="ARBA" id="ARBA00004251"/>
    </source>
</evidence>
<dbReference type="CDD" id="cd01098">
    <property type="entry name" value="PAN_AP_plant"/>
    <property type="match status" value="1"/>
</dbReference>
<dbReference type="Gene3D" id="1.10.510.10">
    <property type="entry name" value="Transferase(Phosphotransferase) domain 1"/>
    <property type="match status" value="1"/>
</dbReference>